<dbReference type="GO" id="GO:0003723">
    <property type="term" value="F:RNA binding"/>
    <property type="evidence" value="ECO:0007669"/>
    <property type="project" value="TreeGrafter"/>
</dbReference>
<name>A0A0G4FB35_VITBC</name>
<dbReference type="GO" id="GO:0000963">
    <property type="term" value="P:mitochondrial RNA processing"/>
    <property type="evidence" value="ECO:0007669"/>
    <property type="project" value="TreeGrafter"/>
</dbReference>
<protein>
    <recommendedName>
        <fullName evidence="2">RAP domain-containing protein</fullName>
    </recommendedName>
</protein>
<dbReference type="VEuPathDB" id="CryptoDB:Vbra_14816"/>
<dbReference type="Proteomes" id="UP000041254">
    <property type="component" value="Unassembled WGS sequence"/>
</dbReference>
<dbReference type="EMBL" id="CDMY01000396">
    <property type="protein sequence ID" value="CEM09858.1"/>
    <property type="molecule type" value="Genomic_DNA"/>
</dbReference>
<dbReference type="InParanoid" id="A0A0G4FB35"/>
<dbReference type="InterPro" id="IPR013584">
    <property type="entry name" value="RAP"/>
</dbReference>
<dbReference type="PANTHER" id="PTHR21228:SF40">
    <property type="entry name" value="LD45607P"/>
    <property type="match status" value="1"/>
</dbReference>
<gene>
    <name evidence="3" type="ORF">Vbra_14816</name>
</gene>
<dbReference type="PROSITE" id="PS51286">
    <property type="entry name" value="RAP"/>
    <property type="match status" value="1"/>
</dbReference>
<evidence type="ECO:0000256" key="1">
    <source>
        <dbReference type="SAM" id="MobiDB-lite"/>
    </source>
</evidence>
<evidence type="ECO:0000313" key="4">
    <source>
        <dbReference type="Proteomes" id="UP000041254"/>
    </source>
</evidence>
<reference evidence="3 4" key="1">
    <citation type="submission" date="2014-11" db="EMBL/GenBank/DDBJ databases">
        <authorList>
            <person name="Zhu J."/>
            <person name="Qi W."/>
            <person name="Song R."/>
        </authorList>
    </citation>
    <scope>NUCLEOTIDE SEQUENCE [LARGE SCALE GENOMIC DNA]</scope>
</reference>
<keyword evidence="4" id="KW-1185">Reference proteome</keyword>
<dbReference type="OrthoDB" id="2019031at2759"/>
<proteinExistence type="predicted"/>
<feature type="domain" description="RAP" evidence="2">
    <location>
        <begin position="1672"/>
        <end position="1729"/>
    </location>
</feature>
<accession>A0A0G4FB35</accession>
<evidence type="ECO:0000313" key="3">
    <source>
        <dbReference type="EMBL" id="CEM09858.1"/>
    </source>
</evidence>
<dbReference type="GO" id="GO:0035770">
    <property type="term" value="C:ribonucleoprotein granule"/>
    <property type="evidence" value="ECO:0007669"/>
    <property type="project" value="TreeGrafter"/>
</dbReference>
<feature type="compositionally biased region" description="Polar residues" evidence="1">
    <location>
        <begin position="42"/>
        <end position="51"/>
    </location>
</feature>
<feature type="region of interest" description="Disordered" evidence="1">
    <location>
        <begin position="1544"/>
        <end position="1566"/>
    </location>
</feature>
<feature type="compositionally biased region" description="Pro residues" evidence="1">
    <location>
        <begin position="1550"/>
        <end position="1559"/>
    </location>
</feature>
<evidence type="ECO:0000259" key="2">
    <source>
        <dbReference type="PROSITE" id="PS51286"/>
    </source>
</evidence>
<dbReference type="InterPro" id="IPR050870">
    <property type="entry name" value="FAST_kinase"/>
</dbReference>
<dbReference type="PANTHER" id="PTHR21228">
    <property type="entry name" value="FAST LEU-RICH DOMAIN-CONTAINING"/>
    <property type="match status" value="1"/>
</dbReference>
<sequence>MLAHSVSTAFVPLLLPPKAPSIAHHPSVNRRERWAVIKGASTPASATKQQGPSRPAASRRRPSSSEQIRQAATSDELLGVCHRYRGSLRPFTCSVALLQLSKVARGAEQLRTMREDSRFQQLVEETLAGIDKMEPRSLATCLWALTRLGADVPRESLDRFSAAILAYAATPGAFEEADMGFLWHAVAEGGIRHDAAVRALMRMTKESFVRVTPRTLAAMIKAISRGQWRDDEMLELSTSRLLRDLAGRPDTVPNSLVATALPALGDLGHHPPSLLPLTAQYLMSASPHADLATKWRRGSIAPFMRGLCQHLAAVYPDGSNPPQTLIDLATHWSRSLLPLLDGTPSSLLDAITMVMVRLTYGGPFRCHYLDEETHFGRAAVEGFFVALKSAWLARIETAEGRKDIESAECSNAIAFLKARGEHEAADELAIMHSGDRMGQAAFSRTLSRDIETLSWDDLLSRCCSFRLDDHRAGIPFLDATNLALAIAGISVTAVDMERRRDLFTDHRFLALVARAVDKMRTADLMLQANAVSSLAKLGWWEGVAEGDLGLEWRSYETLVCNALAAAEREAGEGRVDWQAVATLVWAVGHVGVATDGIRQRLSSLLSRCSPDGDALREIGAIATMLFGLGSLQWTAGDNFTRLVQHYVVRVNGRRPEKTSQGLANVVWAMGKLKWRDDKTLKALEPIVIHHLNHTQPEGMSQILWAMGRLKWSSSRLLDAVATAICSREDSLAAASIRDADLMLLTMASLGWRDERLLSRVERCVREEASEATPEECGSLIWAAGELQWDSPPLLTKLTDTLQRHISVCGGGATSLSPKTIYLTLHGLRMLQHSDHLLVGQMVALVPSLLQSMTAESEMDPAIERLLNELSQLPPIDASLDSLMLDSVAAYVSGHISHADEGTLRAAVRLFAARGDVMELIRSITEAATTAQYDDAAKRKAARRALLVYHRTGMAPDDPRTLSWLLDASLQELHEEDTSSLVSLLSTHRSIGGLGNRRMEPLLTELGGRLNEGNMTLHEVTGLLDGLVDRYPSFVEDHRDAIAKQVTAAVERSRPSHSVPDPREPSKRLADLWRLARITPRVFDGVPEAVVVALASANVEGVQWERKRRVHLLLTLCKLLRDQQMKKKTERLLVKAIEERIADVVLPAKDTSSLEADETAALGLALAYMHQHQHGKRLADAYPAFYTSLMDTILTVLLYHRTALDPSSIASLIFAVVHLPGVLPQSAVDMVISRALREEPSARVAAILCRYVAIGGAAASWRPVNMMVDRLAADHDAGEVRRALRVFERAELGRADAQRLVDVILERGLSRHYGPPDVVMAVLDIAVEVARRADVAEGVRERVEQYLAGPLTDTKSLSRMDMRALRRLIGLMAFAEDGKRMTAEADLTTWRAICERYISLLASADLPATLLTFEHLANARVHHPALMEALATAIEYRGSLDTISPALVCRCASALTLCAPTDGLRRCAALIADTADRRQLDLDLVVASIIGRALAVCGVFEPAGLFKRIFSHAAVLTADKAMDEATQIVASRLQQARLAWEVECGSLPTSPTEPQPPPATRPQASSWVDQCADDLQDTDAAIDEQGSEWSSDGGEDNKWVVPGAVGGGGVRALARWQRALTVVGEEVATKSSRLHTLVSDQLDALGVLHENEAVTKEGVSIDVRITLRGHEKVAIEVDGPKHFVRDVTTGAFIAHATAVHKRRTLASRGWKVISLDFLSIDQRGISYVQDELTRAGVLASAAGCDDDDPIDLLKKLRVRNNKGRGLGIAWSEKDRCFRVRLQHGGRRHDLGKFAARRGGVGVALDKALAARNGLAAQLGLPLVEGV</sequence>
<organism evidence="3 4">
    <name type="scientific">Vitrella brassicaformis (strain CCMP3155)</name>
    <dbReference type="NCBI Taxonomy" id="1169540"/>
    <lineage>
        <taxon>Eukaryota</taxon>
        <taxon>Sar</taxon>
        <taxon>Alveolata</taxon>
        <taxon>Colpodellida</taxon>
        <taxon>Vitrellaceae</taxon>
        <taxon>Vitrella</taxon>
    </lineage>
</organism>
<dbReference type="GO" id="GO:0044528">
    <property type="term" value="P:regulation of mitochondrial mRNA stability"/>
    <property type="evidence" value="ECO:0007669"/>
    <property type="project" value="TreeGrafter"/>
</dbReference>
<feature type="region of interest" description="Disordered" evidence="1">
    <location>
        <begin position="40"/>
        <end position="70"/>
    </location>
</feature>
<dbReference type="GO" id="GO:0005759">
    <property type="term" value="C:mitochondrial matrix"/>
    <property type="evidence" value="ECO:0007669"/>
    <property type="project" value="TreeGrafter"/>
</dbReference>